<dbReference type="Proteomes" id="UP001642720">
    <property type="component" value="Unassembled WGS sequence"/>
</dbReference>
<evidence type="ECO:0000313" key="2">
    <source>
        <dbReference type="EMBL" id="TFA98242.1"/>
    </source>
</evidence>
<comment type="caution">
    <text evidence="2">The sequence shown here is derived from an EMBL/GenBank/DDBJ whole genome shotgun (WGS) entry which is preliminary data.</text>
</comment>
<dbReference type="GeneID" id="300581544"/>
<dbReference type="EMBL" id="PPTA01000022">
    <property type="protein sequence ID" value="TFA98242.1"/>
    <property type="molecule type" value="Genomic_DNA"/>
</dbReference>
<feature type="compositionally biased region" description="Basic residues" evidence="1">
    <location>
        <begin position="67"/>
        <end position="76"/>
    </location>
</feature>
<name>A0ABY2GTJ1_9HYPO</name>
<reference evidence="2 3" key="1">
    <citation type="submission" date="2018-01" db="EMBL/GenBank/DDBJ databases">
        <title>Genome characterization of the sugarcane-associated fungus Trichoderma ghanense CCMA-1212 and their application in lignocelulose bioconversion.</title>
        <authorList>
            <person name="Steindorff A.S."/>
            <person name="Mendes T.D."/>
            <person name="Vilela E.S.D."/>
            <person name="Rodrigues D.S."/>
            <person name="Formighieri E.F."/>
            <person name="Melo I.S."/>
            <person name="Favaro L.C.L."/>
        </authorList>
    </citation>
    <scope>NUCLEOTIDE SEQUENCE [LARGE SCALE GENOMIC DNA]</scope>
    <source>
        <strain evidence="2 3">CCMA-1212</strain>
    </source>
</reference>
<feature type="region of interest" description="Disordered" evidence="1">
    <location>
        <begin position="63"/>
        <end position="175"/>
    </location>
</feature>
<organism evidence="2 3">
    <name type="scientific">Trichoderma ghanense</name>
    <dbReference type="NCBI Taxonomy" id="65468"/>
    <lineage>
        <taxon>Eukaryota</taxon>
        <taxon>Fungi</taxon>
        <taxon>Dikarya</taxon>
        <taxon>Ascomycota</taxon>
        <taxon>Pezizomycotina</taxon>
        <taxon>Sordariomycetes</taxon>
        <taxon>Hypocreomycetidae</taxon>
        <taxon>Hypocreales</taxon>
        <taxon>Hypocreaceae</taxon>
        <taxon>Trichoderma</taxon>
    </lineage>
</organism>
<gene>
    <name evidence="2" type="ORF">CCMA1212_010039</name>
</gene>
<evidence type="ECO:0000256" key="1">
    <source>
        <dbReference type="SAM" id="MobiDB-lite"/>
    </source>
</evidence>
<protein>
    <submittedName>
        <fullName evidence="2">Uncharacterized protein</fullName>
    </submittedName>
</protein>
<sequence length="175" mass="19561">MIPSAFKSKDRIDRGVPSNVTEHYFSHDVEQITIALLGMANLASESKDEIDDEANPDVINDETLLQPRHRAKHHRQAAHDSARQFTPTPKRATQADHPPPHTQRASKRSPVSHLTKRPPVRNGNNIQKRHALPERAPASLQLTRVKQKHTHEGGNKTPTTGGESKDRPSRLKVST</sequence>
<proteinExistence type="predicted"/>
<dbReference type="RefSeq" id="XP_073554444.1">
    <property type="nucleotide sequence ID" value="XM_073707094.1"/>
</dbReference>
<evidence type="ECO:0000313" key="3">
    <source>
        <dbReference type="Proteomes" id="UP001642720"/>
    </source>
</evidence>
<accession>A0ABY2GTJ1</accession>
<keyword evidence="3" id="KW-1185">Reference proteome</keyword>